<feature type="region of interest" description="Disordered" evidence="1">
    <location>
        <begin position="150"/>
        <end position="201"/>
    </location>
</feature>
<dbReference type="EMBL" id="JACAGC010000005">
    <property type="protein sequence ID" value="KAF6364700.1"/>
    <property type="molecule type" value="Genomic_DNA"/>
</dbReference>
<gene>
    <name evidence="2" type="ORF">mRhiFer1_009827</name>
</gene>
<dbReference type="AlphaFoldDB" id="A0A7J7YT96"/>
<accession>A0A7J7YT96</accession>
<reference evidence="2 3" key="1">
    <citation type="journal article" date="2020" name="Nature">
        <title>Six reference-quality genomes reveal evolution of bat adaptations.</title>
        <authorList>
            <person name="Jebb D."/>
            <person name="Huang Z."/>
            <person name="Pippel M."/>
            <person name="Hughes G.M."/>
            <person name="Lavrichenko K."/>
            <person name="Devanna P."/>
            <person name="Winkler S."/>
            <person name="Jermiin L.S."/>
            <person name="Skirmuntt E.C."/>
            <person name="Katzourakis A."/>
            <person name="Burkitt-Gray L."/>
            <person name="Ray D.A."/>
            <person name="Sullivan K.A.M."/>
            <person name="Roscito J.G."/>
            <person name="Kirilenko B.M."/>
            <person name="Davalos L.M."/>
            <person name="Corthals A.P."/>
            <person name="Power M.L."/>
            <person name="Jones G."/>
            <person name="Ransome R.D."/>
            <person name="Dechmann D.K.N."/>
            <person name="Locatelli A.G."/>
            <person name="Puechmaille S.J."/>
            <person name="Fedrigo O."/>
            <person name="Jarvis E.D."/>
            <person name="Hiller M."/>
            <person name="Vernes S.C."/>
            <person name="Myers E.W."/>
            <person name="Teeling E.C."/>
        </authorList>
    </citation>
    <scope>NUCLEOTIDE SEQUENCE [LARGE SCALE GENOMIC DNA]</scope>
    <source>
        <strain evidence="2">MRhiFer1</strain>
        <tissue evidence="2">Lung</tissue>
    </source>
</reference>
<organism evidence="2 3">
    <name type="scientific">Rhinolophus ferrumequinum</name>
    <name type="common">Greater horseshoe bat</name>
    <dbReference type="NCBI Taxonomy" id="59479"/>
    <lineage>
        <taxon>Eukaryota</taxon>
        <taxon>Metazoa</taxon>
        <taxon>Chordata</taxon>
        <taxon>Craniata</taxon>
        <taxon>Vertebrata</taxon>
        <taxon>Euteleostomi</taxon>
        <taxon>Mammalia</taxon>
        <taxon>Eutheria</taxon>
        <taxon>Laurasiatheria</taxon>
        <taxon>Chiroptera</taxon>
        <taxon>Yinpterochiroptera</taxon>
        <taxon>Rhinolophoidea</taxon>
        <taxon>Rhinolophidae</taxon>
        <taxon>Rhinolophinae</taxon>
        <taxon>Rhinolophus</taxon>
    </lineage>
</organism>
<proteinExistence type="predicted"/>
<sequence>MNILRGCPVEKDKKQMERCAHFKVNLGHSFKNCLTDAGSCALPWLWWARLGNTALAWLRGLLILGLRGPRKGPLLKHFHQGTWRIHSTYLRGARISRKVGAGPENPPPGILICSHGVVAVVSGGLPMASGQLFHCLVQTCRVKIVQPTEQKPRWKKPELGPESLTLPKKEAPSWPAQGKPQSASGRSSAYEPTGSSLGTGN</sequence>
<evidence type="ECO:0000313" key="2">
    <source>
        <dbReference type="EMBL" id="KAF6364700.1"/>
    </source>
</evidence>
<evidence type="ECO:0000313" key="3">
    <source>
        <dbReference type="Proteomes" id="UP000585614"/>
    </source>
</evidence>
<feature type="compositionally biased region" description="Basic and acidic residues" evidence="1">
    <location>
        <begin position="150"/>
        <end position="159"/>
    </location>
</feature>
<comment type="caution">
    <text evidence="2">The sequence shown here is derived from an EMBL/GenBank/DDBJ whole genome shotgun (WGS) entry which is preliminary data.</text>
</comment>
<protein>
    <submittedName>
        <fullName evidence="2">Uncharacterized protein</fullName>
    </submittedName>
</protein>
<name>A0A7J7YT96_RHIFE</name>
<dbReference type="Proteomes" id="UP000585614">
    <property type="component" value="Unassembled WGS sequence"/>
</dbReference>
<evidence type="ECO:0000256" key="1">
    <source>
        <dbReference type="SAM" id="MobiDB-lite"/>
    </source>
</evidence>